<proteinExistence type="predicted"/>
<keyword evidence="3" id="KW-1185">Reference proteome</keyword>
<reference evidence="2 3" key="1">
    <citation type="submission" date="2024-04" db="EMBL/GenBank/DDBJ databases">
        <title>Symmetric and asymmetric DNA N6-adenine methylation regulates different biological responses in Mucorales.</title>
        <authorList>
            <consortium name="Lawrence Berkeley National Laboratory"/>
            <person name="Lax C."/>
            <person name="Mondo S.J."/>
            <person name="Osorio-Concepcion M."/>
            <person name="Muszewska A."/>
            <person name="Corrochano-Luque M."/>
            <person name="Gutierrez G."/>
            <person name="Riley R."/>
            <person name="Lipzen A."/>
            <person name="Guo J."/>
            <person name="Hundley H."/>
            <person name="Amirebrahimi M."/>
            <person name="Ng V."/>
            <person name="Lorenzo-Gutierrez D."/>
            <person name="Binder U."/>
            <person name="Yang J."/>
            <person name="Song Y."/>
            <person name="Canovas D."/>
            <person name="Navarro E."/>
            <person name="Freitag M."/>
            <person name="Gabaldon T."/>
            <person name="Grigoriev I.V."/>
            <person name="Corrochano L.M."/>
            <person name="Nicolas F.E."/>
            <person name="Garre V."/>
        </authorList>
    </citation>
    <scope>NUCLEOTIDE SEQUENCE [LARGE SCALE GENOMIC DNA]</scope>
    <source>
        <strain evidence="2 3">L51</strain>
    </source>
</reference>
<dbReference type="Proteomes" id="UP001448207">
    <property type="component" value="Unassembled WGS sequence"/>
</dbReference>
<comment type="caution">
    <text evidence="2">The sequence shown here is derived from an EMBL/GenBank/DDBJ whole genome shotgun (WGS) entry which is preliminary data.</text>
</comment>
<gene>
    <name evidence="2" type="ORF">J3Q64DRAFT_1722638</name>
</gene>
<sequence length="71" mass="7354">MPVVSGLVFPLAVAVVVVVVVPSSGQVDYIEAHIQESFHIVAGRTVVDKFLRTAVPLAASVSLVAALVADQ</sequence>
<evidence type="ECO:0000313" key="2">
    <source>
        <dbReference type="EMBL" id="KAL0093032.1"/>
    </source>
</evidence>
<keyword evidence="1" id="KW-0732">Signal</keyword>
<accession>A0ABR3BAQ9</accession>
<organism evidence="2 3">
    <name type="scientific">Phycomyces blakesleeanus</name>
    <dbReference type="NCBI Taxonomy" id="4837"/>
    <lineage>
        <taxon>Eukaryota</taxon>
        <taxon>Fungi</taxon>
        <taxon>Fungi incertae sedis</taxon>
        <taxon>Mucoromycota</taxon>
        <taxon>Mucoromycotina</taxon>
        <taxon>Mucoromycetes</taxon>
        <taxon>Mucorales</taxon>
        <taxon>Phycomycetaceae</taxon>
        <taxon>Phycomyces</taxon>
    </lineage>
</organism>
<feature type="chain" id="PRO_5046224036" evidence="1">
    <location>
        <begin position="26"/>
        <end position="71"/>
    </location>
</feature>
<feature type="signal peptide" evidence="1">
    <location>
        <begin position="1"/>
        <end position="25"/>
    </location>
</feature>
<evidence type="ECO:0000313" key="3">
    <source>
        <dbReference type="Proteomes" id="UP001448207"/>
    </source>
</evidence>
<protein>
    <submittedName>
        <fullName evidence="2">Uncharacterized protein</fullName>
    </submittedName>
</protein>
<dbReference type="EMBL" id="JBCLYO010000002">
    <property type="protein sequence ID" value="KAL0093032.1"/>
    <property type="molecule type" value="Genomic_DNA"/>
</dbReference>
<name>A0ABR3BAQ9_PHYBL</name>
<evidence type="ECO:0000256" key="1">
    <source>
        <dbReference type="SAM" id="SignalP"/>
    </source>
</evidence>